<feature type="domain" description="Formin GTPase-binding" evidence="2">
    <location>
        <begin position="62"/>
        <end position="327"/>
    </location>
</feature>
<feature type="compositionally biased region" description="Pro residues" evidence="1">
    <location>
        <begin position="572"/>
        <end position="584"/>
    </location>
</feature>
<feature type="region of interest" description="Disordered" evidence="1">
    <location>
        <begin position="105"/>
        <end position="146"/>
    </location>
</feature>
<dbReference type="SUPFAM" id="SSF48371">
    <property type="entry name" value="ARM repeat"/>
    <property type="match status" value="1"/>
</dbReference>
<dbReference type="InterPro" id="IPR051661">
    <property type="entry name" value="Actin_filament_regulator"/>
</dbReference>
<proteinExistence type="predicted"/>
<organism evidence="3 4">
    <name type="scientific">Wolfiporia cocos (strain MD-104)</name>
    <name type="common">Brown rot fungus</name>
    <dbReference type="NCBI Taxonomy" id="742152"/>
    <lineage>
        <taxon>Eukaryota</taxon>
        <taxon>Fungi</taxon>
        <taxon>Dikarya</taxon>
        <taxon>Basidiomycota</taxon>
        <taxon>Agaricomycotina</taxon>
        <taxon>Agaricomycetes</taxon>
        <taxon>Polyporales</taxon>
        <taxon>Phaeolaceae</taxon>
        <taxon>Wolfiporia</taxon>
    </lineage>
</organism>
<evidence type="ECO:0000313" key="4">
    <source>
        <dbReference type="Proteomes" id="UP000218811"/>
    </source>
</evidence>
<name>A0A2H3JCT8_WOLCO</name>
<dbReference type="InterPro" id="IPR010473">
    <property type="entry name" value="GTPase-bd"/>
</dbReference>
<dbReference type="GO" id="GO:0030036">
    <property type="term" value="P:actin cytoskeleton organization"/>
    <property type="evidence" value="ECO:0007669"/>
    <property type="project" value="InterPro"/>
</dbReference>
<accession>A0A2H3JCT8</accession>
<sequence>MMFRSLLPSRRDPTTDFQMLTGPIDSAPNGKENHPGPSQEEPRTPRPEKMKKRKSKDNQSQDSAPTGEAFEQLLDELQVPDNMREKLATMNPSVKAAFLKSSREMSVMQKPTGSVSSRGVRKARSSESLGSSRSSINKHGQVEALSRAPDRPKFMTVHKRGVSFDASRAALLFPTESALSLKLPKEVRLPRKRGKSISGTAAKWCTVLMSVSTVQLEVETVKKLRLLLRNESTSWTQEFLQHGGYAALLTRLNEILNIEWREEQHDDQILHELLRCIKALSTSSIGCIALRAKCPEPYEQLMSLLYSDKRPGEVATRQLIIELLLILFDLYPPSSLPSTGSPAVPNHPYGHARNQSTPWVTDSEDAPSSNLVTLPAPHASFFSFIRSLLLTPAPPAAEETGPAIQPHNFIEEIHVPRIYKTYMEELNNVCRDYFWVFCHPNNCIWNVDETDEEKVEKPRAPGGMTGGVEFEAMTYMTTHFRFLNAVSRSVEDLGLPRNNELSAYRFHSDMFVSGMERIVLMGRKASTTYYPTLHLEIARYVAAAARSGFELPWQVSRHMGPPPSNMRKNTQAPPPRPPPRPKTPSKPTKASGSVPGSPVPASPTRKTFMSSGSVLPGVRKVTPMFGH</sequence>
<dbReference type="PANTHER" id="PTHR47102">
    <property type="entry name" value="PROTEIN BNI1"/>
    <property type="match status" value="1"/>
</dbReference>
<dbReference type="Proteomes" id="UP000218811">
    <property type="component" value="Unassembled WGS sequence"/>
</dbReference>
<dbReference type="EMBL" id="KB467987">
    <property type="protein sequence ID" value="PCH39395.1"/>
    <property type="molecule type" value="Genomic_DNA"/>
</dbReference>
<dbReference type="OrthoDB" id="2155261at2759"/>
<dbReference type="GO" id="GO:0003779">
    <property type="term" value="F:actin binding"/>
    <property type="evidence" value="ECO:0007669"/>
    <property type="project" value="InterPro"/>
</dbReference>
<protein>
    <recommendedName>
        <fullName evidence="2">Formin GTPase-binding domain-containing protein</fullName>
    </recommendedName>
</protein>
<feature type="compositionally biased region" description="Low complexity" evidence="1">
    <location>
        <begin position="585"/>
        <end position="596"/>
    </location>
</feature>
<feature type="region of interest" description="Disordered" evidence="1">
    <location>
        <begin position="556"/>
        <end position="627"/>
    </location>
</feature>
<evidence type="ECO:0000256" key="1">
    <source>
        <dbReference type="SAM" id="MobiDB-lite"/>
    </source>
</evidence>
<dbReference type="InterPro" id="IPR011989">
    <property type="entry name" value="ARM-like"/>
</dbReference>
<reference evidence="3 4" key="1">
    <citation type="journal article" date="2012" name="Science">
        <title>The Paleozoic origin of enzymatic lignin decomposition reconstructed from 31 fungal genomes.</title>
        <authorList>
            <person name="Floudas D."/>
            <person name="Binder M."/>
            <person name="Riley R."/>
            <person name="Barry K."/>
            <person name="Blanchette R.A."/>
            <person name="Henrissat B."/>
            <person name="Martinez A.T."/>
            <person name="Otillar R."/>
            <person name="Spatafora J.W."/>
            <person name="Yadav J.S."/>
            <person name="Aerts A."/>
            <person name="Benoit I."/>
            <person name="Boyd A."/>
            <person name="Carlson A."/>
            <person name="Copeland A."/>
            <person name="Coutinho P.M."/>
            <person name="de Vries R.P."/>
            <person name="Ferreira P."/>
            <person name="Findley K."/>
            <person name="Foster B."/>
            <person name="Gaskell J."/>
            <person name="Glotzer D."/>
            <person name="Gorecki P."/>
            <person name="Heitman J."/>
            <person name="Hesse C."/>
            <person name="Hori C."/>
            <person name="Igarashi K."/>
            <person name="Jurgens J.A."/>
            <person name="Kallen N."/>
            <person name="Kersten P."/>
            <person name="Kohler A."/>
            <person name="Kuees U."/>
            <person name="Kumar T.K.A."/>
            <person name="Kuo A."/>
            <person name="LaButti K."/>
            <person name="Larrondo L.F."/>
            <person name="Lindquist E."/>
            <person name="Ling A."/>
            <person name="Lombard V."/>
            <person name="Lucas S."/>
            <person name="Lundell T."/>
            <person name="Martin R."/>
            <person name="McLaughlin D.J."/>
            <person name="Morgenstern I."/>
            <person name="Morin E."/>
            <person name="Murat C."/>
            <person name="Nagy L.G."/>
            <person name="Nolan M."/>
            <person name="Ohm R.A."/>
            <person name="Patyshakuliyeva A."/>
            <person name="Rokas A."/>
            <person name="Ruiz-Duenas F.J."/>
            <person name="Sabat G."/>
            <person name="Salamov A."/>
            <person name="Samejima M."/>
            <person name="Schmutz J."/>
            <person name="Slot J.C."/>
            <person name="St John F."/>
            <person name="Stenlid J."/>
            <person name="Sun H."/>
            <person name="Sun S."/>
            <person name="Syed K."/>
            <person name="Tsang A."/>
            <person name="Wiebenga A."/>
            <person name="Young D."/>
            <person name="Pisabarro A."/>
            <person name="Eastwood D.C."/>
            <person name="Martin F."/>
            <person name="Cullen D."/>
            <person name="Grigoriev I.V."/>
            <person name="Hibbett D.S."/>
        </authorList>
    </citation>
    <scope>NUCLEOTIDE SEQUENCE [LARGE SCALE GENOMIC DNA]</scope>
    <source>
        <strain evidence="3 4">MD-104</strain>
    </source>
</reference>
<keyword evidence="4" id="KW-1185">Reference proteome</keyword>
<dbReference type="SMART" id="SM01140">
    <property type="entry name" value="Drf_GBD"/>
    <property type="match status" value="1"/>
</dbReference>
<feature type="compositionally biased region" description="Polar residues" evidence="1">
    <location>
        <begin position="604"/>
        <end position="613"/>
    </location>
</feature>
<evidence type="ECO:0000313" key="3">
    <source>
        <dbReference type="EMBL" id="PCH39395.1"/>
    </source>
</evidence>
<dbReference type="PANTHER" id="PTHR47102:SF2">
    <property type="entry name" value="PROTEIN BNI1"/>
    <property type="match status" value="1"/>
</dbReference>
<feature type="compositionally biased region" description="Low complexity" evidence="1">
    <location>
        <begin position="126"/>
        <end position="135"/>
    </location>
</feature>
<dbReference type="AlphaFoldDB" id="A0A2H3JCT8"/>
<dbReference type="InterPro" id="IPR016024">
    <property type="entry name" value="ARM-type_fold"/>
</dbReference>
<dbReference type="GO" id="GO:0031267">
    <property type="term" value="F:small GTPase binding"/>
    <property type="evidence" value="ECO:0007669"/>
    <property type="project" value="InterPro"/>
</dbReference>
<evidence type="ECO:0000259" key="2">
    <source>
        <dbReference type="SMART" id="SM01140"/>
    </source>
</evidence>
<feature type="compositionally biased region" description="Polar residues" evidence="1">
    <location>
        <begin position="353"/>
        <end position="364"/>
    </location>
</feature>
<feature type="region of interest" description="Disordered" evidence="1">
    <location>
        <begin position="339"/>
        <end position="364"/>
    </location>
</feature>
<dbReference type="Pfam" id="PF06371">
    <property type="entry name" value="Drf_GBD"/>
    <property type="match status" value="1"/>
</dbReference>
<dbReference type="Gene3D" id="1.25.10.10">
    <property type="entry name" value="Leucine-rich Repeat Variant"/>
    <property type="match status" value="1"/>
</dbReference>
<dbReference type="OMA" id="CPTPFVQ"/>
<gene>
    <name evidence="3" type="ORF">WOLCODRAFT_141240</name>
</gene>
<feature type="region of interest" description="Disordered" evidence="1">
    <location>
        <begin position="1"/>
        <end position="69"/>
    </location>
</feature>